<dbReference type="EMBL" id="JAPFFI010000004">
    <property type="protein sequence ID" value="KAJ6395533.1"/>
    <property type="molecule type" value="Genomic_DNA"/>
</dbReference>
<sequence length="233" mass="26067">MIRMVKKKLRRNKIVAQQTGNDLSVSSNETTRNLEQARGDKTVTEMNSLKDQVAILWKDVEIQSLKDQICLRDAKIQELEDKLYVRDAEIQRLKKINDSDKKEETQRLKKIIHQSANVAYDGICKALTTAENGFTSPKEMPMVEKKFGEEDIIGPEASCICKELPTAENGLTTPKEIPMVEKKFGEEDIIGAEASCICKALTTAENGFTSPKEMPMVEKKIGEEDIIGAEASC</sequence>
<protein>
    <submittedName>
        <fullName evidence="1">Uncharacterized protein</fullName>
    </submittedName>
</protein>
<reference evidence="1" key="2">
    <citation type="journal article" date="2023" name="Int. J. Mol. Sci.">
        <title>De Novo Assembly and Annotation of 11 Diverse Shrub Willow (Salix) Genomes Reveals Novel Gene Organization in Sex-Linked Regions.</title>
        <authorList>
            <person name="Hyden B."/>
            <person name="Feng K."/>
            <person name="Yates T.B."/>
            <person name="Jawdy S."/>
            <person name="Cereghino C."/>
            <person name="Smart L.B."/>
            <person name="Muchero W."/>
        </authorList>
    </citation>
    <scope>NUCLEOTIDE SEQUENCE</scope>
    <source>
        <tissue evidence="1">Shoot tip</tissue>
    </source>
</reference>
<comment type="caution">
    <text evidence="1">The sequence shown here is derived from an EMBL/GenBank/DDBJ whole genome shotgun (WGS) entry which is preliminary data.</text>
</comment>
<reference evidence="1" key="1">
    <citation type="submission" date="2022-10" db="EMBL/GenBank/DDBJ databases">
        <authorList>
            <person name="Hyden B.L."/>
            <person name="Feng K."/>
            <person name="Yates T."/>
            <person name="Jawdy S."/>
            <person name="Smart L.B."/>
            <person name="Muchero W."/>
        </authorList>
    </citation>
    <scope>NUCLEOTIDE SEQUENCE</scope>
    <source>
        <tissue evidence="1">Shoot tip</tissue>
    </source>
</reference>
<organism evidence="1 2">
    <name type="scientific">Salix suchowensis</name>
    <dbReference type="NCBI Taxonomy" id="1278906"/>
    <lineage>
        <taxon>Eukaryota</taxon>
        <taxon>Viridiplantae</taxon>
        <taxon>Streptophyta</taxon>
        <taxon>Embryophyta</taxon>
        <taxon>Tracheophyta</taxon>
        <taxon>Spermatophyta</taxon>
        <taxon>Magnoliopsida</taxon>
        <taxon>eudicotyledons</taxon>
        <taxon>Gunneridae</taxon>
        <taxon>Pentapetalae</taxon>
        <taxon>rosids</taxon>
        <taxon>fabids</taxon>
        <taxon>Malpighiales</taxon>
        <taxon>Salicaceae</taxon>
        <taxon>Saliceae</taxon>
        <taxon>Salix</taxon>
    </lineage>
</organism>
<proteinExistence type="predicted"/>
<accession>A0ABQ9CB76</accession>
<dbReference type="Proteomes" id="UP001141253">
    <property type="component" value="Chromosome 4"/>
</dbReference>
<evidence type="ECO:0000313" key="1">
    <source>
        <dbReference type="EMBL" id="KAJ6395533.1"/>
    </source>
</evidence>
<name>A0ABQ9CB76_9ROSI</name>
<keyword evidence="2" id="KW-1185">Reference proteome</keyword>
<evidence type="ECO:0000313" key="2">
    <source>
        <dbReference type="Proteomes" id="UP001141253"/>
    </source>
</evidence>
<gene>
    <name evidence="1" type="ORF">OIU77_020724</name>
</gene>